<reference evidence="1" key="1">
    <citation type="journal article" date="2020" name="Nature">
        <title>Giant virus diversity and host interactions through global metagenomics.</title>
        <authorList>
            <person name="Schulz F."/>
            <person name="Roux S."/>
            <person name="Paez-Espino D."/>
            <person name="Jungbluth S."/>
            <person name="Walsh D.A."/>
            <person name="Denef V.J."/>
            <person name="McMahon K.D."/>
            <person name="Konstantinidis K.T."/>
            <person name="Eloe-Fadrosh E.A."/>
            <person name="Kyrpides N.C."/>
            <person name="Woyke T."/>
        </authorList>
    </citation>
    <scope>NUCLEOTIDE SEQUENCE</scope>
    <source>
        <strain evidence="1">GVMAG-S-1029409-49</strain>
    </source>
</reference>
<name>A0A6C0M0I8_9ZZZZ</name>
<sequence>MVLDTHSPTASVPYPAFNECSGYTLDPFWIDVLENCAKGRFPKGFRVSPKDPKTMMYIPHGSKRWTSVTTGIDTTQVNTDDAAKYISLYTEMMSIMRDSPKGLCMRSQGDISTLKSLTTNSASTKRTTKACRERTICEYVHRMADVHGLTTQNRIQLLNTIKLVFLLSNSRSECADIVTYDGDGLIADIESLRVEKDANGNVIGFCVASGVLDTPGAERESPLASTRVASTRVRKNVHKGCNRSVSTRAASVWSKQLEQYVKSYRESLV</sequence>
<dbReference type="EMBL" id="MN740609">
    <property type="protein sequence ID" value="QHU35511.1"/>
    <property type="molecule type" value="Genomic_DNA"/>
</dbReference>
<proteinExistence type="predicted"/>
<organism evidence="1">
    <name type="scientific">viral metagenome</name>
    <dbReference type="NCBI Taxonomy" id="1070528"/>
    <lineage>
        <taxon>unclassified sequences</taxon>
        <taxon>metagenomes</taxon>
        <taxon>organismal metagenomes</taxon>
    </lineage>
</organism>
<accession>A0A6C0M0I8</accession>
<evidence type="ECO:0000313" key="1">
    <source>
        <dbReference type="EMBL" id="QHU35511.1"/>
    </source>
</evidence>
<protein>
    <submittedName>
        <fullName evidence="1">Uncharacterized protein</fullName>
    </submittedName>
</protein>
<dbReference type="AlphaFoldDB" id="A0A6C0M0I8"/>